<accession>M6VWE6</accession>
<evidence type="ECO:0000313" key="2">
    <source>
        <dbReference type="Proteomes" id="UP000012159"/>
    </source>
</evidence>
<evidence type="ECO:0000313" key="1">
    <source>
        <dbReference type="EMBL" id="EMO61165.1"/>
    </source>
</evidence>
<protein>
    <submittedName>
        <fullName evidence="1">Uncharacterized protein</fullName>
    </submittedName>
</protein>
<proteinExistence type="predicted"/>
<dbReference type="Proteomes" id="UP000012159">
    <property type="component" value="Unassembled WGS sequence"/>
</dbReference>
<reference evidence="1 2" key="1">
    <citation type="submission" date="2013-01" db="EMBL/GenBank/DDBJ databases">
        <authorList>
            <person name="Harkins D.M."/>
            <person name="Durkin A.S."/>
            <person name="Brinkac L.M."/>
            <person name="Haft D.H."/>
            <person name="Selengut J.D."/>
            <person name="Sanka R."/>
            <person name="DePew J."/>
            <person name="Purushe J."/>
            <person name="Picardeau M."/>
            <person name="Werts C."/>
            <person name="Goarant C."/>
            <person name="Vinetz J.M."/>
            <person name="Sutton G.G."/>
            <person name="Nierman W.C."/>
            <person name="Fouts D.E."/>
        </authorList>
    </citation>
    <scope>NUCLEOTIDE SEQUENCE [LARGE SCALE GENOMIC DNA]</scope>
    <source>
        <strain evidence="1 2">200901868</strain>
    </source>
</reference>
<organism evidence="1 2">
    <name type="scientific">Leptospira borgpetersenii serovar Pomona str. 200901868</name>
    <dbReference type="NCBI Taxonomy" id="1192866"/>
    <lineage>
        <taxon>Bacteria</taxon>
        <taxon>Pseudomonadati</taxon>
        <taxon>Spirochaetota</taxon>
        <taxon>Spirochaetia</taxon>
        <taxon>Leptospirales</taxon>
        <taxon>Leptospiraceae</taxon>
        <taxon>Leptospira</taxon>
    </lineage>
</organism>
<dbReference type="AlphaFoldDB" id="M6VWE6"/>
<name>M6VWE6_LEPBO</name>
<gene>
    <name evidence="1" type="ORF">LEP1GSC133_1475</name>
</gene>
<dbReference type="EMBL" id="AKWF02000105">
    <property type="protein sequence ID" value="EMO61165.1"/>
    <property type="molecule type" value="Genomic_DNA"/>
</dbReference>
<comment type="caution">
    <text evidence="1">The sequence shown here is derived from an EMBL/GenBank/DDBJ whole genome shotgun (WGS) entry which is preliminary data.</text>
</comment>
<sequence length="81" mass="8921">MLWGSDDSNLTRLTIKKGVKTCVDFRFGRIISAGSDLPKLKSGFFVVFLNRFTSSVSISGFSSGIPLVYVTFNASRSVEYT</sequence>